<dbReference type="InterPro" id="IPR011990">
    <property type="entry name" value="TPR-like_helical_dom_sf"/>
</dbReference>
<reference evidence="2" key="2">
    <citation type="submission" date="2025-08" db="UniProtKB">
        <authorList>
            <consortium name="Ensembl"/>
        </authorList>
    </citation>
    <scope>IDENTIFICATION</scope>
</reference>
<feature type="region of interest" description="Disordered" evidence="1">
    <location>
        <begin position="252"/>
        <end position="325"/>
    </location>
</feature>
<evidence type="ECO:0000313" key="3">
    <source>
        <dbReference type="Proteomes" id="UP000314981"/>
    </source>
</evidence>
<organism evidence="2 3">
    <name type="scientific">Bos indicus x Bos taurus</name>
    <name type="common">Hybrid cattle</name>
    <dbReference type="NCBI Taxonomy" id="30522"/>
    <lineage>
        <taxon>Eukaryota</taxon>
        <taxon>Metazoa</taxon>
        <taxon>Chordata</taxon>
        <taxon>Craniata</taxon>
        <taxon>Vertebrata</taxon>
        <taxon>Euteleostomi</taxon>
        <taxon>Mammalia</taxon>
        <taxon>Eutheria</taxon>
        <taxon>Laurasiatheria</taxon>
        <taxon>Artiodactyla</taxon>
        <taxon>Ruminantia</taxon>
        <taxon>Pecora</taxon>
        <taxon>Bovidae</taxon>
        <taxon>Bovinae</taxon>
        <taxon>Bos</taxon>
    </lineage>
</organism>
<reference evidence="2 3" key="1">
    <citation type="submission" date="2018-11" db="EMBL/GenBank/DDBJ databases">
        <title>Haplotype-resolved cattle genomes.</title>
        <authorList>
            <person name="Low W.Y."/>
            <person name="Tearle R."/>
            <person name="Bickhart D.M."/>
            <person name="Rosen B.D."/>
            <person name="Koren S."/>
            <person name="Rhie A."/>
            <person name="Hiendleder S."/>
            <person name="Phillippy A.M."/>
            <person name="Smith T.P.L."/>
            <person name="Williams J.L."/>
        </authorList>
    </citation>
    <scope>NUCLEOTIDE SEQUENCE [LARGE SCALE GENOMIC DNA]</scope>
</reference>
<dbReference type="GO" id="GO:0042554">
    <property type="term" value="P:superoxide anion generation"/>
    <property type="evidence" value="ECO:0007669"/>
    <property type="project" value="TreeGrafter"/>
</dbReference>
<dbReference type="Proteomes" id="UP000314981">
    <property type="component" value="Chromosome 11"/>
</dbReference>
<reference evidence="2" key="3">
    <citation type="submission" date="2025-09" db="UniProtKB">
        <authorList>
            <consortium name="Ensembl"/>
        </authorList>
    </citation>
    <scope>IDENTIFICATION</scope>
</reference>
<name>A0A4W2DPM7_BOBOX</name>
<dbReference type="AlphaFoldDB" id="A0A4W2DPM7"/>
<evidence type="ECO:0000313" key="2">
    <source>
        <dbReference type="Ensembl" id="ENSBIXP00000028278.1"/>
    </source>
</evidence>
<dbReference type="PANTHER" id="PTHR15175">
    <property type="entry name" value="NEUTROPHIL CYTOSOLIC FACTOR 2, NEUTROPHIL NADPH OXIDASE FACTOR 2"/>
    <property type="match status" value="1"/>
</dbReference>
<dbReference type="Gene3D" id="1.25.40.10">
    <property type="entry name" value="Tetratricopeptide repeat domain"/>
    <property type="match status" value="1"/>
</dbReference>
<feature type="compositionally biased region" description="Polar residues" evidence="1">
    <location>
        <begin position="295"/>
        <end position="305"/>
    </location>
</feature>
<dbReference type="InterPro" id="IPR019734">
    <property type="entry name" value="TPR_rpt"/>
</dbReference>
<proteinExistence type="predicted"/>
<evidence type="ECO:0000256" key="1">
    <source>
        <dbReference type="SAM" id="MobiDB-lite"/>
    </source>
</evidence>
<keyword evidence="3" id="KW-1185">Reference proteome</keyword>
<dbReference type="SUPFAM" id="SSF48452">
    <property type="entry name" value="TPR-like"/>
    <property type="match status" value="1"/>
</dbReference>
<sequence length="325" mass="34481">MASLGDLLRDWHQGAQAVARGDWDCALRLFSSISEPPARVSFNVGCVHLLAGDPEAALRAFDQAVTKDACLAVGFLQRGVANFQLERFMEALSDFQRTLAQLRDNTAIDYTQLGLRFKLQAWEVSVRGAGHQEAVWLGPGGCLWVGSLGEVLPGLQAPPSGPCCLVTEAGGPELSEVLPLARGAPKSQQERAVSEVSERWQGGQGRSWPGSGPWRSCPGLGAWLSSWPPGKWLALTERLGRCSHRSQKHAALQPLGATVSSRSAVGESQQGGPGPSPGLQGGVWAWRLWPGQPRGSGSRSAQSLQSAGAEAAPGSAPSSRQHWTT</sequence>
<feature type="compositionally biased region" description="Low complexity" evidence="1">
    <location>
        <begin position="306"/>
        <end position="319"/>
    </location>
</feature>
<dbReference type="InterPro" id="IPR051864">
    <property type="entry name" value="NCF2_NOXA1"/>
</dbReference>
<dbReference type="GO" id="GO:0016176">
    <property type="term" value="F:superoxide-generating NADPH oxidase activator activity"/>
    <property type="evidence" value="ECO:0007669"/>
    <property type="project" value="TreeGrafter"/>
</dbReference>
<dbReference type="PANTHER" id="PTHR15175:SF4">
    <property type="entry name" value="NADPH OXIDASE ACTIVATOR 1"/>
    <property type="match status" value="1"/>
</dbReference>
<dbReference type="Ensembl" id="ENSBIXT00000010793.1">
    <property type="protein sequence ID" value="ENSBIXP00000028278.1"/>
    <property type="gene ID" value="ENSBIXG00000009415.1"/>
</dbReference>
<dbReference type="STRING" id="30522.A0A4W2DPM7"/>
<protein>
    <submittedName>
        <fullName evidence="2">Uncharacterized protein</fullName>
    </submittedName>
</protein>
<dbReference type="SMART" id="SM00028">
    <property type="entry name" value="TPR"/>
    <property type="match status" value="2"/>
</dbReference>
<accession>A0A4W2DPM7</accession>